<dbReference type="PANTHER" id="PTHR30383">
    <property type="entry name" value="THIOESTERASE 1/PROTEASE 1/LYSOPHOSPHOLIPASE L1"/>
    <property type="match status" value="1"/>
</dbReference>
<dbReference type="AlphaFoldDB" id="A0A1X7AFL2"/>
<reference evidence="2 3" key="1">
    <citation type="submission" date="2017-03" db="EMBL/GenBank/DDBJ databases">
        <authorList>
            <person name="Afonso C.L."/>
            <person name="Miller P.J."/>
            <person name="Scott M.A."/>
            <person name="Spackman E."/>
            <person name="Goraichik I."/>
            <person name="Dimitrov K.M."/>
            <person name="Suarez D.L."/>
            <person name="Swayne D.E."/>
        </authorList>
    </citation>
    <scope>NUCLEOTIDE SEQUENCE [LARGE SCALE GENOMIC DNA]</scope>
    <source>
        <strain evidence="2">SB41UT1</strain>
    </source>
</reference>
<dbReference type="InterPro" id="IPR051532">
    <property type="entry name" value="Ester_Hydrolysis_Enzymes"/>
</dbReference>
<dbReference type="Pfam" id="PF13472">
    <property type="entry name" value="Lipase_GDSL_2"/>
    <property type="match status" value="1"/>
</dbReference>
<keyword evidence="2" id="KW-0378">Hydrolase</keyword>
<evidence type="ECO:0000259" key="1">
    <source>
        <dbReference type="Pfam" id="PF13472"/>
    </source>
</evidence>
<dbReference type="EMBL" id="FWPT01000001">
    <property type="protein sequence ID" value="SMA35492.1"/>
    <property type="molecule type" value="Genomic_DNA"/>
</dbReference>
<dbReference type="InterPro" id="IPR013830">
    <property type="entry name" value="SGNH_hydro"/>
</dbReference>
<feature type="domain" description="SGNH hydrolase-type esterase" evidence="1">
    <location>
        <begin position="2"/>
        <end position="161"/>
    </location>
</feature>
<gene>
    <name evidence="2" type="primary">tesA</name>
    <name evidence="2" type="ORF">EHSB41UT_00534</name>
</gene>
<organism evidence="2 3">
    <name type="scientific">Parendozoicomonas haliclonae</name>
    <dbReference type="NCBI Taxonomy" id="1960125"/>
    <lineage>
        <taxon>Bacteria</taxon>
        <taxon>Pseudomonadati</taxon>
        <taxon>Pseudomonadota</taxon>
        <taxon>Gammaproteobacteria</taxon>
        <taxon>Oceanospirillales</taxon>
        <taxon>Endozoicomonadaceae</taxon>
        <taxon>Parendozoicomonas</taxon>
    </lineage>
</organism>
<dbReference type="Gene3D" id="3.40.50.1110">
    <property type="entry name" value="SGNH hydrolase"/>
    <property type="match status" value="1"/>
</dbReference>
<dbReference type="SUPFAM" id="SSF52266">
    <property type="entry name" value="SGNH hydrolase"/>
    <property type="match status" value="1"/>
</dbReference>
<sequence>MVFGDSLSAAYGLEIDQGWVTLLKSKLRENYPQWQVSNVSISGETSSGGLARLPAALDRHQPDLVLLELGANDGLRGTPLKAIRNNFQQMLALLKERKIPVVLFEMQMPPNYGPAYTQRFNKIYHDLAKEYDVQLLPFFLDGVAGMEKLNQPDGIHPTAEAQPMLFANIWPVLDKTLKSL</sequence>
<protein>
    <submittedName>
        <fullName evidence="2">Esterase TesA</fullName>
        <ecNumber evidence="2">3.1.1.1</ecNumber>
    </submittedName>
</protein>
<name>A0A1X7AFL2_9GAMM</name>
<dbReference type="EC" id="3.1.1.1" evidence="2"/>
<dbReference type="GO" id="GO:0106435">
    <property type="term" value="F:carboxylesterase activity"/>
    <property type="evidence" value="ECO:0007669"/>
    <property type="project" value="UniProtKB-EC"/>
</dbReference>
<dbReference type="CDD" id="cd01822">
    <property type="entry name" value="Lysophospholipase_L1_like"/>
    <property type="match status" value="1"/>
</dbReference>
<evidence type="ECO:0000313" key="3">
    <source>
        <dbReference type="Proteomes" id="UP000196573"/>
    </source>
</evidence>
<dbReference type="GO" id="GO:0004622">
    <property type="term" value="F:phosphatidylcholine lysophospholipase activity"/>
    <property type="evidence" value="ECO:0007669"/>
    <property type="project" value="TreeGrafter"/>
</dbReference>
<evidence type="ECO:0000313" key="2">
    <source>
        <dbReference type="EMBL" id="SMA35492.1"/>
    </source>
</evidence>
<accession>A0A1X7AFL2</accession>
<dbReference type="InterPro" id="IPR036514">
    <property type="entry name" value="SGNH_hydro_sf"/>
</dbReference>
<dbReference type="PANTHER" id="PTHR30383:SF24">
    <property type="entry name" value="THIOESTERASE 1_PROTEASE 1_LYSOPHOSPHOLIPASE L1"/>
    <property type="match status" value="1"/>
</dbReference>
<dbReference type="Proteomes" id="UP000196573">
    <property type="component" value="Unassembled WGS sequence"/>
</dbReference>
<keyword evidence="3" id="KW-1185">Reference proteome</keyword>
<proteinExistence type="predicted"/>